<organism evidence="1 2">
    <name type="scientific">Periplaneta americana</name>
    <name type="common">American cockroach</name>
    <name type="synonym">Blatta americana</name>
    <dbReference type="NCBI Taxonomy" id="6978"/>
    <lineage>
        <taxon>Eukaryota</taxon>
        <taxon>Metazoa</taxon>
        <taxon>Ecdysozoa</taxon>
        <taxon>Arthropoda</taxon>
        <taxon>Hexapoda</taxon>
        <taxon>Insecta</taxon>
        <taxon>Pterygota</taxon>
        <taxon>Neoptera</taxon>
        <taxon>Polyneoptera</taxon>
        <taxon>Dictyoptera</taxon>
        <taxon>Blattodea</taxon>
        <taxon>Blattoidea</taxon>
        <taxon>Blattidae</taxon>
        <taxon>Blattinae</taxon>
        <taxon>Periplaneta</taxon>
    </lineage>
</organism>
<comment type="caution">
    <text evidence="1">The sequence shown here is derived from an EMBL/GenBank/DDBJ whole genome shotgun (WGS) entry which is preliminary data.</text>
</comment>
<sequence>MQSKCLTVILNSTELVSIVRSINIFAFFSDERVFNIESYFRTDFLLILYYTLVTSKLEYGSVVWNSLTTTDSTKLENIQRKFISLCTYRFVPTFSDTVLTMRCIYTTHATRALQGRDLSGESAPSVNMGDTHNKSLRGQRLSTGQRRLAQRGVCGELPRSVQSTLESSRRERFKTDASFQELGIHVMVITVTNVVIVVTSHHRRLHCRCHVTVFPSFLSSHRHQRCRQFAVTILTLASSLSLQKFRHRQHNLVIGNVVSPPESSSLSGHRQCSFLVMSSLSSRRHHHLLVATSASSSS</sequence>
<proteinExistence type="predicted"/>
<dbReference type="Proteomes" id="UP001148838">
    <property type="component" value="Unassembled WGS sequence"/>
</dbReference>
<evidence type="ECO:0000313" key="2">
    <source>
        <dbReference type="Proteomes" id="UP001148838"/>
    </source>
</evidence>
<accession>A0ABQ8S7A9</accession>
<keyword evidence="2" id="KW-1185">Reference proteome</keyword>
<name>A0ABQ8S7A9_PERAM</name>
<gene>
    <name evidence="1" type="ORF">ANN_22133</name>
</gene>
<reference evidence="1 2" key="1">
    <citation type="journal article" date="2022" name="Allergy">
        <title>Genome assembly and annotation of Periplaneta americana reveal a comprehensive cockroach allergen profile.</title>
        <authorList>
            <person name="Wang L."/>
            <person name="Xiong Q."/>
            <person name="Saelim N."/>
            <person name="Wang L."/>
            <person name="Nong W."/>
            <person name="Wan A.T."/>
            <person name="Shi M."/>
            <person name="Liu X."/>
            <person name="Cao Q."/>
            <person name="Hui J.H.L."/>
            <person name="Sookrung N."/>
            <person name="Leung T.F."/>
            <person name="Tungtrongchitr A."/>
            <person name="Tsui S.K.W."/>
        </authorList>
    </citation>
    <scope>NUCLEOTIDE SEQUENCE [LARGE SCALE GENOMIC DNA]</scope>
    <source>
        <strain evidence="1">PWHHKU_190912</strain>
    </source>
</reference>
<evidence type="ECO:0000313" key="1">
    <source>
        <dbReference type="EMBL" id="KAJ4429929.1"/>
    </source>
</evidence>
<protein>
    <submittedName>
        <fullName evidence="1">Uncharacterized protein</fullName>
    </submittedName>
</protein>
<dbReference type="EMBL" id="JAJSOF020000033">
    <property type="protein sequence ID" value="KAJ4429929.1"/>
    <property type="molecule type" value="Genomic_DNA"/>
</dbReference>